<dbReference type="Proteomes" id="UP000199545">
    <property type="component" value="Unassembled WGS sequence"/>
</dbReference>
<accession>A0A1I3UAB9</accession>
<name>A0A1I3UAB9_9BACL</name>
<proteinExistence type="predicted"/>
<evidence type="ECO:0000313" key="1">
    <source>
        <dbReference type="EMBL" id="SFJ78737.1"/>
    </source>
</evidence>
<gene>
    <name evidence="1" type="ORF">SAMN05421852_12231</name>
</gene>
<sequence>MPTITLRLTQTKQEMYQRMTVINTAFANWLLVHPEVNKATSKIFKEFSHGKFPSAVVNQTIREVKSKKKNQNTKSFKKLWCYLFQFDYHLFPKWH</sequence>
<organism evidence="1 2">
    <name type="scientific">Thermoflavimicrobium dichotomicum</name>
    <dbReference type="NCBI Taxonomy" id="46223"/>
    <lineage>
        <taxon>Bacteria</taxon>
        <taxon>Bacillati</taxon>
        <taxon>Bacillota</taxon>
        <taxon>Bacilli</taxon>
        <taxon>Bacillales</taxon>
        <taxon>Thermoactinomycetaceae</taxon>
        <taxon>Thermoflavimicrobium</taxon>
    </lineage>
</organism>
<protein>
    <recommendedName>
        <fullName evidence="3">Transposase</fullName>
    </recommendedName>
</protein>
<reference evidence="1 2" key="1">
    <citation type="submission" date="2016-10" db="EMBL/GenBank/DDBJ databases">
        <authorList>
            <person name="de Groot N.N."/>
        </authorList>
    </citation>
    <scope>NUCLEOTIDE SEQUENCE [LARGE SCALE GENOMIC DNA]</scope>
    <source>
        <strain evidence="1 2">DSM 44778</strain>
    </source>
</reference>
<dbReference type="STRING" id="46223.SAMN05421852_12231"/>
<evidence type="ECO:0008006" key="3">
    <source>
        <dbReference type="Google" id="ProtNLM"/>
    </source>
</evidence>
<dbReference type="EMBL" id="FORR01000022">
    <property type="protein sequence ID" value="SFJ78737.1"/>
    <property type="molecule type" value="Genomic_DNA"/>
</dbReference>
<evidence type="ECO:0000313" key="2">
    <source>
        <dbReference type="Proteomes" id="UP000199545"/>
    </source>
</evidence>
<dbReference type="AlphaFoldDB" id="A0A1I3UAB9"/>
<keyword evidence="2" id="KW-1185">Reference proteome</keyword>